<dbReference type="OrthoDB" id="2146558at2"/>
<name>A0A1L6RBE2_9LACO</name>
<dbReference type="EMBL" id="CP014332">
    <property type="protein sequence ID" value="APS41790.1"/>
    <property type="molecule type" value="Genomic_DNA"/>
</dbReference>
<dbReference type="RefSeq" id="WP_075269617.1">
    <property type="nucleotide sequence ID" value="NZ_CP014332.1"/>
</dbReference>
<accession>A0A1L6RBE2</accession>
<gene>
    <name evidence="2" type="ORF">FOL01_0931</name>
</gene>
<keyword evidence="3" id="KW-1185">Reference proteome</keyword>
<dbReference type="AlphaFoldDB" id="A0A1L6RBE2"/>
<evidence type="ECO:0000313" key="3">
    <source>
        <dbReference type="Proteomes" id="UP000185473"/>
    </source>
</evidence>
<protein>
    <submittedName>
        <fullName evidence="2">Uncharacterized protein</fullName>
    </submittedName>
</protein>
<sequence length="91" mass="10007">MSFNSKQNQSSSESQMKDAFANNPVRDNPAANLVAGLDLNQKKATERKQSVSITMLPSMKQDLVKLAKKNGYNGLSSFAVDVFQALLDQEK</sequence>
<dbReference type="Proteomes" id="UP000185473">
    <property type="component" value="Chromosome"/>
</dbReference>
<feature type="compositionally biased region" description="Low complexity" evidence="1">
    <location>
        <begin position="1"/>
        <end position="14"/>
    </location>
</feature>
<feature type="region of interest" description="Disordered" evidence="1">
    <location>
        <begin position="1"/>
        <end position="27"/>
    </location>
</feature>
<evidence type="ECO:0000313" key="2">
    <source>
        <dbReference type="EMBL" id="APS41790.1"/>
    </source>
</evidence>
<dbReference type="KEGG" id="wjo:FOL01_0931"/>
<reference evidence="2 3" key="1">
    <citation type="submission" date="2016-02" db="EMBL/GenBank/DDBJ databases">
        <title>Complete Genome Sequence of Weissella jogaejeotgali FOL01.</title>
        <authorList>
            <person name="Lee J.-H."/>
            <person name="Ku H.-J."/>
        </authorList>
    </citation>
    <scope>NUCLEOTIDE SEQUENCE [LARGE SCALE GENOMIC DNA]</scope>
    <source>
        <strain evidence="2 3">FOL01</strain>
    </source>
</reference>
<proteinExistence type="predicted"/>
<evidence type="ECO:0000256" key="1">
    <source>
        <dbReference type="SAM" id="MobiDB-lite"/>
    </source>
</evidence>
<organism evidence="2 3">
    <name type="scientific">Weissella jogaejeotgali</name>
    <dbReference type="NCBI Taxonomy" id="1631871"/>
    <lineage>
        <taxon>Bacteria</taxon>
        <taxon>Bacillati</taxon>
        <taxon>Bacillota</taxon>
        <taxon>Bacilli</taxon>
        <taxon>Lactobacillales</taxon>
        <taxon>Lactobacillaceae</taxon>
        <taxon>Weissella</taxon>
    </lineage>
</organism>